<accession>A0ABZ2Y4A7</accession>
<name>A0ABZ2Y4A7_9FIRM</name>
<dbReference type="Proteomes" id="UP001486565">
    <property type="component" value="Chromosome"/>
</dbReference>
<protein>
    <submittedName>
        <fullName evidence="2">DUF2953 domain-containing protein</fullName>
    </submittedName>
</protein>
<gene>
    <name evidence="2" type="ORF">QBE51_01270</name>
</gene>
<evidence type="ECO:0000313" key="3">
    <source>
        <dbReference type="Proteomes" id="UP001486565"/>
    </source>
</evidence>
<evidence type="ECO:0000256" key="1">
    <source>
        <dbReference type="SAM" id="Phobius"/>
    </source>
</evidence>
<evidence type="ECO:0000313" key="2">
    <source>
        <dbReference type="EMBL" id="WZL70188.1"/>
    </source>
</evidence>
<keyword evidence="1" id="KW-1133">Transmembrane helix</keyword>
<keyword evidence="3" id="KW-1185">Reference proteome</keyword>
<reference evidence="2 3" key="1">
    <citation type="submission" date="2023-03" db="EMBL/GenBank/DDBJ databases">
        <title>Novel Species.</title>
        <authorList>
            <person name="Ma S."/>
        </authorList>
    </citation>
    <scope>NUCLEOTIDE SEQUENCE [LARGE SCALE GENOMIC DNA]</scope>
    <source>
        <strain evidence="2 3">LIND6LT2</strain>
    </source>
</reference>
<keyword evidence="1" id="KW-0812">Transmembrane</keyword>
<feature type="transmembrane region" description="Helical" evidence="1">
    <location>
        <begin position="12"/>
        <end position="38"/>
    </location>
</feature>
<dbReference type="RefSeq" id="WP_341877151.1">
    <property type="nucleotide sequence ID" value="NZ_CP121687.1"/>
</dbReference>
<dbReference type="Pfam" id="PF11167">
    <property type="entry name" value="DUF2953"/>
    <property type="match status" value="1"/>
</dbReference>
<dbReference type="EMBL" id="CP121687">
    <property type="protein sequence ID" value="WZL70188.1"/>
    <property type="molecule type" value="Genomic_DNA"/>
</dbReference>
<proteinExistence type="predicted"/>
<organism evidence="2 3">
    <name type="scientific">Defluviitalea saccharophila</name>
    <dbReference type="NCBI Taxonomy" id="879970"/>
    <lineage>
        <taxon>Bacteria</taxon>
        <taxon>Bacillati</taxon>
        <taxon>Bacillota</taxon>
        <taxon>Clostridia</taxon>
        <taxon>Lachnospirales</taxon>
        <taxon>Defluviitaleaceae</taxon>
        <taxon>Defluviitalea</taxon>
    </lineage>
</organism>
<dbReference type="InterPro" id="IPR021338">
    <property type="entry name" value="DUF2953"/>
</dbReference>
<keyword evidence="1" id="KW-0472">Membrane</keyword>
<sequence length="309" mass="36026">MMSILSVLLLILKYTGIILGIILLQVLSILAIILFVPVRYSFYLSGNKDIDMDLKVSWFRKLLFYHYVVQNSKKTTKGLYFFGKSLLKEEKVEEEEPQSNTAQEVLTDIEEKIEEDPFPEVKEKESTYIKHSDQDASHNIEHKSKKIIEHHKKEAPAIKSIKRKAKDLGEELEEQVEEKDSFGIKDLLKYPNKAEILSYTYEFLKKLILHIKPRKFYCEVEFGLEDPSHTGYVLAGIGIMQPYFGNSVTIKANFDKKLFLGEISGRGRFSIGIIIKYIIEYLLKKPIKQIVRLYFKKRKEDKNGIEFEE</sequence>